<feature type="region of interest" description="Disordered" evidence="1">
    <location>
        <begin position="222"/>
        <end position="290"/>
    </location>
</feature>
<dbReference type="RefSeq" id="WP_130330174.1">
    <property type="nucleotide sequence ID" value="NZ_SHLD01000001.1"/>
</dbReference>
<feature type="compositionally biased region" description="Polar residues" evidence="1">
    <location>
        <begin position="249"/>
        <end position="258"/>
    </location>
</feature>
<feature type="region of interest" description="Disordered" evidence="1">
    <location>
        <begin position="113"/>
        <end position="185"/>
    </location>
</feature>
<feature type="compositionally biased region" description="Gly residues" evidence="1">
    <location>
        <begin position="172"/>
        <end position="181"/>
    </location>
</feature>
<dbReference type="OrthoDB" id="3404896at2"/>
<organism evidence="2 3">
    <name type="scientific">Micromonospora kangleipakensis</name>
    <dbReference type="NCBI Taxonomy" id="1077942"/>
    <lineage>
        <taxon>Bacteria</taxon>
        <taxon>Bacillati</taxon>
        <taxon>Actinomycetota</taxon>
        <taxon>Actinomycetes</taxon>
        <taxon>Micromonosporales</taxon>
        <taxon>Micromonosporaceae</taxon>
        <taxon>Micromonospora</taxon>
    </lineage>
</organism>
<evidence type="ECO:0000313" key="2">
    <source>
        <dbReference type="EMBL" id="RZU72415.1"/>
    </source>
</evidence>
<dbReference type="Proteomes" id="UP000294114">
    <property type="component" value="Unassembled WGS sequence"/>
</dbReference>
<sequence length="368" mass="36531">MTAGKFSEVDHDLLADYVGGALDGTPEQVRVARLIAEDPAWAGAYAALAPAVELVRADLADWATAAVPDMPLAVADRIAAVLAGAGPAPTPTDAAELTSAGPRDAAELASPDALDTAGPVNVPTSAAPVGDAAPADGRRIRSGGHSGAGPSAVPAQTPGHRHTGRAVRPADGPGGGTGPGRGPRRWARIAGPVVLAAASVGAVGLGLNQLVATRTDTAVTADRGENAGAPGPLAAEPFRTTGPPRRSGTDYTPEQLSGVSPPKVPPAAGSSARETGAAAPEDQRLSAAGGLDRLSGRDALDACLREITAEHGGGAVAVDLVDYASFQGRPALVVTFVDAGGARWAWVSGPECGVPGSGADTRFRTRVG</sequence>
<feature type="compositionally biased region" description="Low complexity" evidence="1">
    <location>
        <begin position="126"/>
        <end position="135"/>
    </location>
</feature>
<keyword evidence="3" id="KW-1185">Reference proteome</keyword>
<gene>
    <name evidence="2" type="ORF">EV384_0776</name>
</gene>
<name>A0A4Q8B5X0_9ACTN</name>
<reference evidence="2 3" key="1">
    <citation type="submission" date="2019-02" db="EMBL/GenBank/DDBJ databases">
        <title>Sequencing the genomes of 1000 actinobacteria strains.</title>
        <authorList>
            <person name="Klenk H.-P."/>
        </authorList>
    </citation>
    <scope>NUCLEOTIDE SEQUENCE [LARGE SCALE GENOMIC DNA]</scope>
    <source>
        <strain evidence="2 3">DSM 45612</strain>
    </source>
</reference>
<evidence type="ECO:0000256" key="1">
    <source>
        <dbReference type="SAM" id="MobiDB-lite"/>
    </source>
</evidence>
<accession>A0A4Q8B5X0</accession>
<evidence type="ECO:0000313" key="3">
    <source>
        <dbReference type="Proteomes" id="UP000294114"/>
    </source>
</evidence>
<proteinExistence type="predicted"/>
<comment type="caution">
    <text evidence="2">The sequence shown here is derived from an EMBL/GenBank/DDBJ whole genome shotgun (WGS) entry which is preliminary data.</text>
</comment>
<dbReference type="EMBL" id="SHLD01000001">
    <property type="protein sequence ID" value="RZU72415.1"/>
    <property type="molecule type" value="Genomic_DNA"/>
</dbReference>
<protein>
    <submittedName>
        <fullName evidence="2">Uncharacterized protein</fullName>
    </submittedName>
</protein>
<dbReference type="AlphaFoldDB" id="A0A4Q8B5X0"/>